<reference evidence="2 3" key="1">
    <citation type="journal article" date="2019" name="Commun. Biol.">
        <title>The bagworm genome reveals a unique fibroin gene that provides high tensile strength.</title>
        <authorList>
            <person name="Kono N."/>
            <person name="Nakamura H."/>
            <person name="Ohtoshi R."/>
            <person name="Tomita M."/>
            <person name="Numata K."/>
            <person name="Arakawa K."/>
        </authorList>
    </citation>
    <scope>NUCLEOTIDE SEQUENCE [LARGE SCALE GENOMIC DNA]</scope>
</reference>
<comment type="caution">
    <text evidence="2">The sequence shown here is derived from an EMBL/GenBank/DDBJ whole genome shotgun (WGS) entry which is preliminary data.</text>
</comment>
<evidence type="ECO:0000256" key="1">
    <source>
        <dbReference type="SAM" id="MobiDB-lite"/>
    </source>
</evidence>
<protein>
    <submittedName>
        <fullName evidence="2">Uncharacterized protein</fullName>
    </submittedName>
</protein>
<dbReference type="AlphaFoldDB" id="A0A4C1TMX6"/>
<feature type="region of interest" description="Disordered" evidence="1">
    <location>
        <begin position="104"/>
        <end position="128"/>
    </location>
</feature>
<proteinExistence type="predicted"/>
<keyword evidence="3" id="KW-1185">Reference proteome</keyword>
<organism evidence="2 3">
    <name type="scientific">Eumeta variegata</name>
    <name type="common">Bagworm moth</name>
    <name type="synonym">Eumeta japonica</name>
    <dbReference type="NCBI Taxonomy" id="151549"/>
    <lineage>
        <taxon>Eukaryota</taxon>
        <taxon>Metazoa</taxon>
        <taxon>Ecdysozoa</taxon>
        <taxon>Arthropoda</taxon>
        <taxon>Hexapoda</taxon>
        <taxon>Insecta</taxon>
        <taxon>Pterygota</taxon>
        <taxon>Neoptera</taxon>
        <taxon>Endopterygota</taxon>
        <taxon>Lepidoptera</taxon>
        <taxon>Glossata</taxon>
        <taxon>Ditrysia</taxon>
        <taxon>Tineoidea</taxon>
        <taxon>Psychidae</taxon>
        <taxon>Oiketicinae</taxon>
        <taxon>Eumeta</taxon>
    </lineage>
</organism>
<accession>A0A4C1TMX6</accession>
<name>A0A4C1TMX6_EUMVA</name>
<sequence length="188" mass="21339">MKTQYAEAFIDRLSMVRLLSKQLIIISRSKRPMATYFLVAHMPPMDTRNLIGVTVALQASWVRIGYRMEGERATGTLTDRMKRATEAVTLRLHSTLRNTLPQSSELKAWHTSPPRRPLCDGNVQGRRPKSPRLIGQFGPDTQFEHAALYHRATTVQIGCDGETRWVMFKTRFDIFMPAFSPARGPPGP</sequence>
<dbReference type="EMBL" id="BGZK01000073">
    <property type="protein sequence ID" value="GBP15666.1"/>
    <property type="molecule type" value="Genomic_DNA"/>
</dbReference>
<evidence type="ECO:0000313" key="3">
    <source>
        <dbReference type="Proteomes" id="UP000299102"/>
    </source>
</evidence>
<evidence type="ECO:0000313" key="2">
    <source>
        <dbReference type="EMBL" id="GBP15666.1"/>
    </source>
</evidence>
<gene>
    <name evidence="2" type="ORF">EVAR_5359_1</name>
</gene>
<dbReference type="Proteomes" id="UP000299102">
    <property type="component" value="Unassembled WGS sequence"/>
</dbReference>